<reference evidence="3" key="1">
    <citation type="submission" date="2023-06" db="EMBL/GenBank/DDBJ databases">
        <authorList>
            <person name="Kurt Z."/>
        </authorList>
    </citation>
    <scope>NUCLEOTIDE SEQUENCE</scope>
</reference>
<organism evidence="3">
    <name type="scientific">Hexamita inflata</name>
    <dbReference type="NCBI Taxonomy" id="28002"/>
    <lineage>
        <taxon>Eukaryota</taxon>
        <taxon>Metamonada</taxon>
        <taxon>Diplomonadida</taxon>
        <taxon>Hexamitidae</taxon>
        <taxon>Hexamitinae</taxon>
        <taxon>Hexamita</taxon>
    </lineage>
</organism>
<feature type="compositionally biased region" description="Polar residues" evidence="2">
    <location>
        <begin position="337"/>
        <end position="363"/>
    </location>
</feature>
<keyword evidence="5" id="KW-1185">Reference proteome</keyword>
<feature type="region of interest" description="Disordered" evidence="2">
    <location>
        <begin position="45"/>
        <end position="73"/>
    </location>
</feature>
<evidence type="ECO:0000313" key="4">
    <source>
        <dbReference type="EMBL" id="CAL5982123.1"/>
    </source>
</evidence>
<reference evidence="4 5" key="2">
    <citation type="submission" date="2024-07" db="EMBL/GenBank/DDBJ databases">
        <authorList>
            <person name="Akdeniz Z."/>
        </authorList>
    </citation>
    <scope>NUCLEOTIDE SEQUENCE [LARGE SCALE GENOMIC DNA]</scope>
</reference>
<accession>A0AA86Q4I9</accession>
<feature type="region of interest" description="Disordered" evidence="2">
    <location>
        <begin position="306"/>
        <end position="375"/>
    </location>
</feature>
<feature type="region of interest" description="Disordered" evidence="2">
    <location>
        <begin position="663"/>
        <end position="682"/>
    </location>
</feature>
<proteinExistence type="predicted"/>
<dbReference type="PANTHER" id="PTHR34649:SF1">
    <property type="entry name" value="CILIA- AND FLAGELLA-ASSOCIATED PROTEIN 99"/>
    <property type="match status" value="1"/>
</dbReference>
<sequence length="804" mass="94312">MKIEQLIELILNILQTHNPGRISINQHANQMMDEFHVLQSQKSENDKLISKSTDNEISVEDQDEKESDPKKSAHKTIRTVFVQQLDSDERDFISKMSCGVFNNQKILDDCTNLLYASNTQLRPSSKLMYQIYFYYIIYQLPSENFRSFKQLLSFMQPQQILPLMRIIWDDAKAPETVELVDDKQSALSKTAKLIHNQPQLAGDFKNIIDRYFDAEYVNTTLTNGIVTNCIKQAHMYMQQLSQTYEVEEKVTKSTKTNTVPQPFNLTQPKQKLVGIEVAPPMQQQIKPDHEMLSKNYNEVMNDRTQQIKSKAKETIKPDSKYDHLTQKPKREVKEKPASTTKISPKTQTQQKPTMRPTSGLPQISNKPPPSKPKLNKNQILKENALVEKQLQKQADDLKSYMNGMKDSSEYETWRTQMQAKDDAERAAQVEIRKQEITGLRQKVADLVKLQQNQKQAEVQEFQVQNLQLALQIVEKEQEELLQRKEDNAKFAQELAQKIQEAKDNSLKEKQDIANTQKALIRELKAEANDLKDIQLMERQNYIKQIKAMLEVQSAKRVETMANKFDPSTVKDFGLLDQMSITELKERLHKMKDFELQLLEKKRKQIEEDKIKEEQELMVKQERINQMKKAIVMTKNQQRIGDSVYNDMVQQVKQYTNDLISTYQQSEEKRQRSQEIKRKEVEENKEQIKSQAELLKQKLKQLQEAKSTTKIFNSNTQVQEKTYKPVQMIKNETKFNQVENRQKQEQQEKLQKEFEEKQKIAKQLEEDTEMKRKAQVQKEREIREERKRKAALIDPYKAKMSGINQ</sequence>
<dbReference type="EMBL" id="CAXDID020000014">
    <property type="protein sequence ID" value="CAL5982123.1"/>
    <property type="molecule type" value="Genomic_DNA"/>
</dbReference>
<feature type="compositionally biased region" description="Basic and acidic residues" evidence="2">
    <location>
        <begin position="665"/>
        <end position="682"/>
    </location>
</feature>
<dbReference type="AlphaFoldDB" id="A0AA86Q4I9"/>
<feature type="compositionally biased region" description="Basic and acidic residues" evidence="2">
    <location>
        <begin position="764"/>
        <end position="786"/>
    </location>
</feature>
<dbReference type="EMBL" id="CATOUU010000831">
    <property type="protein sequence ID" value="CAI9952170.1"/>
    <property type="molecule type" value="Genomic_DNA"/>
</dbReference>
<feature type="compositionally biased region" description="Acidic residues" evidence="2">
    <location>
        <begin position="57"/>
        <end position="66"/>
    </location>
</feature>
<name>A0AA86Q4I9_9EUKA</name>
<dbReference type="Proteomes" id="UP001642409">
    <property type="component" value="Unassembled WGS sequence"/>
</dbReference>
<keyword evidence="1" id="KW-0175">Coiled coil</keyword>
<feature type="coiled-coil region" evidence="1">
    <location>
        <begin position="439"/>
        <end position="533"/>
    </location>
</feature>
<feature type="compositionally biased region" description="Basic and acidic residues" evidence="2">
    <location>
        <begin position="310"/>
        <end position="336"/>
    </location>
</feature>
<feature type="coiled-coil region" evidence="1">
    <location>
        <begin position="595"/>
        <end position="629"/>
    </location>
</feature>
<gene>
    <name evidence="3" type="ORF">HINF_LOCUS39815</name>
    <name evidence="4" type="ORF">HINF_LOCUS6986</name>
</gene>
<evidence type="ECO:0000256" key="1">
    <source>
        <dbReference type="SAM" id="Coils"/>
    </source>
</evidence>
<evidence type="ECO:0000313" key="3">
    <source>
        <dbReference type="EMBL" id="CAI9952170.1"/>
    </source>
</evidence>
<comment type="caution">
    <text evidence="3">The sequence shown here is derived from an EMBL/GenBank/DDBJ whole genome shotgun (WGS) entry which is preliminary data.</text>
</comment>
<dbReference type="InterPro" id="IPR039341">
    <property type="entry name" value="CFAP99"/>
</dbReference>
<feature type="region of interest" description="Disordered" evidence="2">
    <location>
        <begin position="764"/>
        <end position="804"/>
    </location>
</feature>
<evidence type="ECO:0000256" key="2">
    <source>
        <dbReference type="SAM" id="MobiDB-lite"/>
    </source>
</evidence>
<evidence type="ECO:0000313" key="5">
    <source>
        <dbReference type="Proteomes" id="UP001642409"/>
    </source>
</evidence>
<dbReference type="PANTHER" id="PTHR34649">
    <property type="entry name" value="CILIA- AND FLAGELLA-ASSOCIATED PROTEIN 99"/>
    <property type="match status" value="1"/>
</dbReference>
<protein>
    <submittedName>
        <fullName evidence="3">Uncharacterized protein</fullName>
    </submittedName>
</protein>